<organism evidence="1 2">
    <name type="scientific">Methanocorpusculum petauri</name>
    <dbReference type="NCBI Taxonomy" id="3002863"/>
    <lineage>
        <taxon>Archaea</taxon>
        <taxon>Methanobacteriati</taxon>
        <taxon>Methanobacteriota</taxon>
        <taxon>Stenosarchaea group</taxon>
        <taxon>Methanomicrobia</taxon>
        <taxon>Methanomicrobiales</taxon>
        <taxon>Methanocorpusculaceae</taxon>
        <taxon>Methanocorpusculum</taxon>
    </lineage>
</organism>
<protein>
    <recommendedName>
        <fullName evidence="3">Zinc ribbon domain-containing protein</fullName>
    </recommendedName>
</protein>
<dbReference type="RefSeq" id="WP_268925827.1">
    <property type="nucleotide sequence ID" value="NZ_JAPTGB010000050.1"/>
</dbReference>
<comment type="caution">
    <text evidence="1">The sequence shown here is derived from an EMBL/GenBank/DDBJ whole genome shotgun (WGS) entry which is preliminary data.</text>
</comment>
<dbReference type="Proteomes" id="UP001141422">
    <property type="component" value="Unassembled WGS sequence"/>
</dbReference>
<reference evidence="1" key="1">
    <citation type="submission" date="2022-12" db="EMBL/GenBank/DDBJ databases">
        <title>Isolation and characterisation of novel Methanocorpusculum spp. from native Australian herbivores indicates the genus is ancestrally host-associated.</title>
        <authorList>
            <person name="Volmer J.G."/>
            <person name="Soo R.M."/>
            <person name="Evans P.N."/>
            <person name="Hoedt E.C."/>
            <person name="Astorga Alsina A.L."/>
            <person name="Woodcroft B.J."/>
            <person name="Tyson G.W."/>
            <person name="Hugenholtz P."/>
            <person name="Morrison M."/>
        </authorList>
    </citation>
    <scope>NUCLEOTIDE SEQUENCE</scope>
    <source>
        <strain evidence="1">MG</strain>
    </source>
</reference>
<proteinExistence type="predicted"/>
<evidence type="ECO:0000313" key="2">
    <source>
        <dbReference type="Proteomes" id="UP001141422"/>
    </source>
</evidence>
<keyword evidence="2" id="KW-1185">Reference proteome</keyword>
<evidence type="ECO:0000313" key="1">
    <source>
        <dbReference type="EMBL" id="MCZ0861631.1"/>
    </source>
</evidence>
<evidence type="ECO:0008006" key="3">
    <source>
        <dbReference type="Google" id="ProtNLM"/>
    </source>
</evidence>
<gene>
    <name evidence="1" type="ORF">O0S10_10465</name>
</gene>
<name>A0ABT4IJ94_9EURY</name>
<sequence>MTPETDPVYQITDYTCTSCGRTFSLGIWTPPEPPNPEPLLTCPHCKQTAVLTDPAEKRTIEEYFRLRKAVNLILHTRTREHHQRTDPP</sequence>
<dbReference type="EMBL" id="JAPTGB010000050">
    <property type="protein sequence ID" value="MCZ0861631.1"/>
    <property type="molecule type" value="Genomic_DNA"/>
</dbReference>
<accession>A0ABT4IJ94</accession>